<dbReference type="AlphaFoldDB" id="A0A375YB14"/>
<protein>
    <recommendedName>
        <fullName evidence="6">Mammalian cell entry protein</fullName>
    </recommendedName>
</protein>
<keyword evidence="2 3" id="KW-0472">Membrane</keyword>
<dbReference type="PANTHER" id="PTHR37042:SF4">
    <property type="entry name" value="OUTER MEMBRANE PROTEIN RV1973"/>
    <property type="match status" value="1"/>
</dbReference>
<evidence type="ECO:0000313" key="4">
    <source>
        <dbReference type="EMBL" id="SRX78306.1"/>
    </source>
</evidence>
<gene>
    <name evidence="4" type="ORF">MPP7335_00029</name>
</gene>
<feature type="transmembrane region" description="Helical" evidence="3">
    <location>
        <begin position="22"/>
        <end position="46"/>
    </location>
</feature>
<dbReference type="STRING" id="39692.BST38_03010"/>
<dbReference type="Proteomes" id="UP000252008">
    <property type="component" value="Unassembled WGS sequence"/>
</dbReference>
<keyword evidence="3" id="KW-0812">Transmembrane</keyword>
<evidence type="ECO:0008006" key="6">
    <source>
        <dbReference type="Google" id="ProtNLM"/>
    </source>
</evidence>
<evidence type="ECO:0000313" key="5">
    <source>
        <dbReference type="Proteomes" id="UP000252008"/>
    </source>
</evidence>
<accession>A0A375YB14</accession>
<comment type="subcellular location">
    <subcellularLocation>
        <location evidence="1">Membrane</location>
    </subcellularLocation>
</comment>
<evidence type="ECO:0000256" key="1">
    <source>
        <dbReference type="ARBA" id="ARBA00004370"/>
    </source>
</evidence>
<sequence>MAEHDDPPAGKMTPVVPRRFSGLHWVAALCAVAFVALAGLGGWMGYRLVDERRESAQQSRFVETARQGAINLTTIRHATVDEDIKRILDTSTGAFHDDFQKRAESFAEVVRQARSASHGSVTSAALESHEGDTAKVLVVMSVQMSSDEAPEQVPTVWRMRIGVQQSGDSARVSDVQFVS</sequence>
<keyword evidence="5" id="KW-1185">Reference proteome</keyword>
<reference evidence="4 5" key="1">
    <citation type="submission" date="2018-05" db="EMBL/GenBank/DDBJ databases">
        <authorList>
            <consortium name="IHU Genomes"/>
        </authorList>
    </citation>
    <scope>NUCLEOTIDE SEQUENCE [LARGE SCALE GENOMIC DNA]</scope>
    <source>
        <strain evidence="4 5">P7335</strain>
    </source>
</reference>
<name>A0A375YB14_MYCPF</name>
<proteinExistence type="predicted"/>
<dbReference type="GO" id="GO:0016020">
    <property type="term" value="C:membrane"/>
    <property type="evidence" value="ECO:0007669"/>
    <property type="project" value="UniProtKB-SubCell"/>
</dbReference>
<evidence type="ECO:0000256" key="3">
    <source>
        <dbReference type="SAM" id="Phobius"/>
    </source>
</evidence>
<evidence type="ECO:0000256" key="2">
    <source>
        <dbReference type="ARBA" id="ARBA00023136"/>
    </source>
</evidence>
<dbReference type="PANTHER" id="PTHR37042">
    <property type="entry name" value="OUTER MEMBRANE PROTEIN RV1973"/>
    <property type="match status" value="1"/>
</dbReference>
<keyword evidence="3" id="KW-1133">Transmembrane helix</keyword>
<dbReference type="EMBL" id="UEGS01000001">
    <property type="protein sequence ID" value="SRX78306.1"/>
    <property type="molecule type" value="Genomic_DNA"/>
</dbReference>
<organism evidence="4 5">
    <name type="scientific">Mycolicibacterium parafortuitum</name>
    <name type="common">Mycobacterium parafortuitum</name>
    <dbReference type="NCBI Taxonomy" id="39692"/>
    <lineage>
        <taxon>Bacteria</taxon>
        <taxon>Bacillati</taxon>
        <taxon>Actinomycetota</taxon>
        <taxon>Actinomycetes</taxon>
        <taxon>Mycobacteriales</taxon>
        <taxon>Mycobacteriaceae</taxon>
        <taxon>Mycolicibacterium</taxon>
    </lineage>
</organism>